<keyword evidence="3" id="KW-1185">Reference proteome</keyword>
<evidence type="ECO:0000313" key="2">
    <source>
        <dbReference type="EMBL" id="GFO17885.1"/>
    </source>
</evidence>
<feature type="compositionally biased region" description="Basic and acidic residues" evidence="1">
    <location>
        <begin position="70"/>
        <end position="79"/>
    </location>
</feature>
<evidence type="ECO:0000256" key="1">
    <source>
        <dbReference type="SAM" id="MobiDB-lite"/>
    </source>
</evidence>
<comment type="caution">
    <text evidence="2">The sequence shown here is derived from an EMBL/GenBank/DDBJ whole genome shotgun (WGS) entry which is preliminary data.</text>
</comment>
<dbReference type="AlphaFoldDB" id="A0AAV4BEA3"/>
<accession>A0AAV4BEA3</accession>
<feature type="region of interest" description="Disordered" evidence="1">
    <location>
        <begin position="1"/>
        <end position="82"/>
    </location>
</feature>
<evidence type="ECO:0000313" key="3">
    <source>
        <dbReference type="Proteomes" id="UP000735302"/>
    </source>
</evidence>
<dbReference type="EMBL" id="BLXT01004907">
    <property type="protein sequence ID" value="GFO17885.1"/>
    <property type="molecule type" value="Genomic_DNA"/>
</dbReference>
<name>A0AAV4BEA3_9GAST</name>
<proteinExistence type="predicted"/>
<gene>
    <name evidence="2" type="ORF">PoB_004439000</name>
</gene>
<sequence length="101" mass="10389">MTSQIERLARNTWAMEEDGTENGELLSLRDHEDVAGSAGGEGGGGGGAVGPSDGYGGEQMDISVGTKMTTSEEKRRDSKNSVVAVAVASPPSFQGGCKRLT</sequence>
<organism evidence="2 3">
    <name type="scientific">Plakobranchus ocellatus</name>
    <dbReference type="NCBI Taxonomy" id="259542"/>
    <lineage>
        <taxon>Eukaryota</taxon>
        <taxon>Metazoa</taxon>
        <taxon>Spiralia</taxon>
        <taxon>Lophotrochozoa</taxon>
        <taxon>Mollusca</taxon>
        <taxon>Gastropoda</taxon>
        <taxon>Heterobranchia</taxon>
        <taxon>Euthyneura</taxon>
        <taxon>Panpulmonata</taxon>
        <taxon>Sacoglossa</taxon>
        <taxon>Placobranchoidea</taxon>
        <taxon>Plakobranchidae</taxon>
        <taxon>Plakobranchus</taxon>
    </lineage>
</organism>
<dbReference type="Proteomes" id="UP000735302">
    <property type="component" value="Unassembled WGS sequence"/>
</dbReference>
<reference evidence="2 3" key="1">
    <citation type="journal article" date="2021" name="Elife">
        <title>Chloroplast acquisition without the gene transfer in kleptoplastic sea slugs, Plakobranchus ocellatus.</title>
        <authorList>
            <person name="Maeda T."/>
            <person name="Takahashi S."/>
            <person name="Yoshida T."/>
            <person name="Shimamura S."/>
            <person name="Takaki Y."/>
            <person name="Nagai Y."/>
            <person name="Toyoda A."/>
            <person name="Suzuki Y."/>
            <person name="Arimoto A."/>
            <person name="Ishii H."/>
            <person name="Satoh N."/>
            <person name="Nishiyama T."/>
            <person name="Hasebe M."/>
            <person name="Maruyama T."/>
            <person name="Minagawa J."/>
            <person name="Obokata J."/>
            <person name="Shigenobu S."/>
        </authorList>
    </citation>
    <scope>NUCLEOTIDE SEQUENCE [LARGE SCALE GENOMIC DNA]</scope>
</reference>
<feature type="compositionally biased region" description="Gly residues" evidence="1">
    <location>
        <begin position="37"/>
        <end position="57"/>
    </location>
</feature>
<protein>
    <submittedName>
        <fullName evidence="2">Uncharacterized protein</fullName>
    </submittedName>
</protein>